<organism evidence="1 2">
    <name type="scientific">Smallanthus sonchifolius</name>
    <dbReference type="NCBI Taxonomy" id="185202"/>
    <lineage>
        <taxon>Eukaryota</taxon>
        <taxon>Viridiplantae</taxon>
        <taxon>Streptophyta</taxon>
        <taxon>Embryophyta</taxon>
        <taxon>Tracheophyta</taxon>
        <taxon>Spermatophyta</taxon>
        <taxon>Magnoliopsida</taxon>
        <taxon>eudicotyledons</taxon>
        <taxon>Gunneridae</taxon>
        <taxon>Pentapetalae</taxon>
        <taxon>asterids</taxon>
        <taxon>campanulids</taxon>
        <taxon>Asterales</taxon>
        <taxon>Asteraceae</taxon>
        <taxon>Asteroideae</taxon>
        <taxon>Heliantheae alliance</taxon>
        <taxon>Millerieae</taxon>
        <taxon>Smallanthus</taxon>
    </lineage>
</organism>
<name>A0ACB9HUT4_9ASTR</name>
<keyword evidence="2" id="KW-1185">Reference proteome</keyword>
<dbReference type="Proteomes" id="UP001056120">
    <property type="component" value="Linkage Group LG11"/>
</dbReference>
<evidence type="ECO:0000313" key="2">
    <source>
        <dbReference type="Proteomes" id="UP001056120"/>
    </source>
</evidence>
<reference evidence="1 2" key="2">
    <citation type="journal article" date="2022" name="Mol. Ecol. Resour.">
        <title>The genomes of chicory, endive, great burdock and yacon provide insights into Asteraceae paleo-polyploidization history and plant inulin production.</title>
        <authorList>
            <person name="Fan W."/>
            <person name="Wang S."/>
            <person name="Wang H."/>
            <person name="Wang A."/>
            <person name="Jiang F."/>
            <person name="Liu H."/>
            <person name="Zhao H."/>
            <person name="Xu D."/>
            <person name="Zhang Y."/>
        </authorList>
    </citation>
    <scope>NUCLEOTIDE SEQUENCE [LARGE SCALE GENOMIC DNA]</scope>
    <source>
        <strain evidence="2">cv. Yunnan</strain>
        <tissue evidence="1">Leaves</tissue>
    </source>
</reference>
<protein>
    <submittedName>
        <fullName evidence="1">Uncharacterized protein</fullName>
    </submittedName>
</protein>
<gene>
    <name evidence="1" type="ORF">L1987_34646</name>
</gene>
<comment type="caution">
    <text evidence="1">The sequence shown here is derived from an EMBL/GenBank/DDBJ whole genome shotgun (WGS) entry which is preliminary data.</text>
</comment>
<proteinExistence type="predicted"/>
<accession>A0ACB9HUT4</accession>
<sequence length="75" mass="8221">MASSAVNSAIEKLANVQLNQLSTSSSPNLQKKPLYFIPRSELGKMLLEIGQGHLFEHWSDPGVDDDDKKALLAQV</sequence>
<dbReference type="EMBL" id="CM042028">
    <property type="protein sequence ID" value="KAI3799352.1"/>
    <property type="molecule type" value="Genomic_DNA"/>
</dbReference>
<evidence type="ECO:0000313" key="1">
    <source>
        <dbReference type="EMBL" id="KAI3799352.1"/>
    </source>
</evidence>
<reference evidence="2" key="1">
    <citation type="journal article" date="2022" name="Mol. Ecol. Resour.">
        <title>The genomes of chicory, endive, great burdock and yacon provide insights into Asteraceae palaeo-polyploidization history and plant inulin production.</title>
        <authorList>
            <person name="Fan W."/>
            <person name="Wang S."/>
            <person name="Wang H."/>
            <person name="Wang A."/>
            <person name="Jiang F."/>
            <person name="Liu H."/>
            <person name="Zhao H."/>
            <person name="Xu D."/>
            <person name="Zhang Y."/>
        </authorList>
    </citation>
    <scope>NUCLEOTIDE SEQUENCE [LARGE SCALE GENOMIC DNA]</scope>
    <source>
        <strain evidence="2">cv. Yunnan</strain>
    </source>
</reference>